<dbReference type="EMBL" id="JYDR01000049">
    <property type="protein sequence ID" value="KRY72028.1"/>
    <property type="molecule type" value="Genomic_DNA"/>
</dbReference>
<organism evidence="3 4">
    <name type="scientific">Trichinella pseudospiralis</name>
    <name type="common">Parasitic roundworm</name>
    <dbReference type="NCBI Taxonomy" id="6337"/>
    <lineage>
        <taxon>Eukaryota</taxon>
        <taxon>Metazoa</taxon>
        <taxon>Ecdysozoa</taxon>
        <taxon>Nematoda</taxon>
        <taxon>Enoplea</taxon>
        <taxon>Dorylaimia</taxon>
        <taxon>Trichinellida</taxon>
        <taxon>Trichinellidae</taxon>
        <taxon>Trichinella</taxon>
    </lineage>
</organism>
<protein>
    <submittedName>
        <fullName evidence="3">Uncharacterized protein</fullName>
    </submittedName>
</protein>
<dbReference type="Proteomes" id="UP000054632">
    <property type="component" value="Unassembled WGS sequence"/>
</dbReference>
<feature type="region of interest" description="Disordered" evidence="1">
    <location>
        <begin position="70"/>
        <end position="105"/>
    </location>
</feature>
<evidence type="ECO:0000256" key="1">
    <source>
        <dbReference type="SAM" id="MobiDB-lite"/>
    </source>
</evidence>
<evidence type="ECO:0000313" key="3">
    <source>
        <dbReference type="EMBL" id="KRY72028.1"/>
    </source>
</evidence>
<feature type="compositionally biased region" description="Polar residues" evidence="1">
    <location>
        <begin position="74"/>
        <end position="92"/>
    </location>
</feature>
<gene>
    <name evidence="3" type="ORF">T4A_10344</name>
</gene>
<comment type="caution">
    <text evidence="3">The sequence shown here is derived from an EMBL/GenBank/DDBJ whole genome shotgun (WGS) entry which is preliminary data.</text>
</comment>
<dbReference type="AlphaFoldDB" id="A0A0V1EEG3"/>
<proteinExistence type="predicted"/>
<feature type="signal peptide" evidence="2">
    <location>
        <begin position="1"/>
        <end position="26"/>
    </location>
</feature>
<sequence>MLSMNRCRLICLLASITILLIHCTKACNPGGYYGSYPYYNSYQRPFYGPDLTMCAGPGWPCYKRRSPDAKGVDASSQTLIRQPGQISSSQTPYFPPAPPSTNPDKSYGLNTIFKKLNNPAWETNQAKV</sequence>
<name>A0A0V1EEG3_TRIPS</name>
<accession>A0A0V1EEG3</accession>
<reference evidence="3 4" key="1">
    <citation type="submission" date="2015-01" db="EMBL/GenBank/DDBJ databases">
        <title>Evolution of Trichinella species and genotypes.</title>
        <authorList>
            <person name="Korhonen P.K."/>
            <person name="Edoardo P."/>
            <person name="Giuseppe L.R."/>
            <person name="Gasser R.B."/>
        </authorList>
    </citation>
    <scope>NUCLEOTIDE SEQUENCE [LARGE SCALE GENOMIC DNA]</scope>
    <source>
        <strain evidence="3">ISS13</strain>
    </source>
</reference>
<keyword evidence="2" id="KW-0732">Signal</keyword>
<evidence type="ECO:0000256" key="2">
    <source>
        <dbReference type="SAM" id="SignalP"/>
    </source>
</evidence>
<evidence type="ECO:0000313" key="4">
    <source>
        <dbReference type="Proteomes" id="UP000054632"/>
    </source>
</evidence>
<feature type="chain" id="PRO_5006877269" evidence="2">
    <location>
        <begin position="27"/>
        <end position="128"/>
    </location>
</feature>